<dbReference type="AlphaFoldDB" id="A0A150TZN4"/>
<sequence length="69" mass="7589">MLEQPRCRSARIVAPRHGGARSTDPLAFGEMTQDDQDVESHLVVVREISPFGIELLVIADIYSCFLCGA</sequence>
<name>A0A150TZN4_SORCE</name>
<dbReference type="Proteomes" id="UP000075502">
    <property type="component" value="Unassembled WGS sequence"/>
</dbReference>
<dbReference type="EMBL" id="JEME01000434">
    <property type="protein sequence ID" value="KYG10160.1"/>
    <property type="molecule type" value="Genomic_DNA"/>
</dbReference>
<accession>A0A150TZN4</accession>
<gene>
    <name evidence="1" type="ORF">BE21_13755</name>
</gene>
<protein>
    <submittedName>
        <fullName evidence="1">Uncharacterized protein</fullName>
    </submittedName>
</protein>
<evidence type="ECO:0000313" key="2">
    <source>
        <dbReference type="Proteomes" id="UP000075502"/>
    </source>
</evidence>
<proteinExistence type="predicted"/>
<evidence type="ECO:0000313" key="1">
    <source>
        <dbReference type="EMBL" id="KYG10160.1"/>
    </source>
</evidence>
<organism evidence="1 2">
    <name type="scientific">Sorangium cellulosum</name>
    <name type="common">Polyangium cellulosum</name>
    <dbReference type="NCBI Taxonomy" id="56"/>
    <lineage>
        <taxon>Bacteria</taxon>
        <taxon>Pseudomonadati</taxon>
        <taxon>Myxococcota</taxon>
        <taxon>Polyangia</taxon>
        <taxon>Polyangiales</taxon>
        <taxon>Polyangiaceae</taxon>
        <taxon>Sorangium</taxon>
    </lineage>
</organism>
<reference evidence="1 2" key="1">
    <citation type="submission" date="2014-02" db="EMBL/GenBank/DDBJ databases">
        <title>The small core and large imbalanced accessory genome model reveals a collaborative survival strategy of Sorangium cellulosum strains in nature.</title>
        <authorList>
            <person name="Han K."/>
            <person name="Peng R."/>
            <person name="Blom J."/>
            <person name="Li Y.-Z."/>
        </authorList>
    </citation>
    <scope>NUCLEOTIDE SEQUENCE [LARGE SCALE GENOMIC DNA]</scope>
    <source>
        <strain evidence="1 2">So0007-03</strain>
    </source>
</reference>
<comment type="caution">
    <text evidence="1">The sequence shown here is derived from an EMBL/GenBank/DDBJ whole genome shotgun (WGS) entry which is preliminary data.</text>
</comment>